<evidence type="ECO:0000256" key="1">
    <source>
        <dbReference type="SAM" id="Phobius"/>
    </source>
</evidence>
<accession>A0A3S2V920</accession>
<keyword evidence="1" id="KW-0472">Membrane</keyword>
<proteinExistence type="predicted"/>
<dbReference type="OrthoDB" id="7366326at2"/>
<dbReference type="Pfam" id="PF19606">
    <property type="entry name" value="DUF6111"/>
    <property type="match status" value="1"/>
</dbReference>
<feature type="transmembrane region" description="Helical" evidence="1">
    <location>
        <begin position="40"/>
        <end position="56"/>
    </location>
</feature>
<comment type="caution">
    <text evidence="2">The sequence shown here is derived from an EMBL/GenBank/DDBJ whole genome shotgun (WGS) entry which is preliminary data.</text>
</comment>
<dbReference type="InterPro" id="IPR046093">
    <property type="entry name" value="DUF6111"/>
</dbReference>
<reference evidence="2 3" key="1">
    <citation type="submission" date="2019-01" db="EMBL/GenBank/DDBJ databases">
        <authorList>
            <person name="Chen W.-M."/>
        </authorList>
    </citation>
    <scope>NUCLEOTIDE SEQUENCE [LARGE SCALE GENOMIC DNA]</scope>
    <source>
        <strain evidence="2 3">TER-1</strain>
    </source>
</reference>
<evidence type="ECO:0000313" key="3">
    <source>
        <dbReference type="Proteomes" id="UP000286997"/>
    </source>
</evidence>
<dbReference type="AlphaFoldDB" id="A0A3S2V920"/>
<dbReference type="EMBL" id="SACP01000008">
    <property type="protein sequence ID" value="RVU18695.1"/>
    <property type="molecule type" value="Genomic_DNA"/>
</dbReference>
<keyword evidence="1" id="KW-0812">Transmembrane</keyword>
<gene>
    <name evidence="2" type="ORF">EOE48_09925</name>
</gene>
<dbReference type="Proteomes" id="UP000286997">
    <property type="component" value="Unassembled WGS sequence"/>
</dbReference>
<organism evidence="2 3">
    <name type="scientific">Methylobacterium oryzihabitans</name>
    <dbReference type="NCBI Taxonomy" id="2499852"/>
    <lineage>
        <taxon>Bacteria</taxon>
        <taxon>Pseudomonadati</taxon>
        <taxon>Pseudomonadota</taxon>
        <taxon>Alphaproteobacteria</taxon>
        <taxon>Hyphomicrobiales</taxon>
        <taxon>Methylobacteriaceae</taxon>
        <taxon>Methylobacterium</taxon>
    </lineage>
</organism>
<name>A0A3S2V920_9HYPH</name>
<keyword evidence="1" id="KW-1133">Transmembrane helix</keyword>
<protein>
    <submittedName>
        <fullName evidence="2">Uncharacterized protein</fullName>
    </submittedName>
</protein>
<sequence>MIRSFLDEVLLFLAPFGVYGLYLLLRRRNPFAWVHWSDQAMRLAIVGAVLVVAWLLQAGLSAERHPGGFVPTHIENGRVVPGQFR</sequence>
<evidence type="ECO:0000313" key="2">
    <source>
        <dbReference type="EMBL" id="RVU18695.1"/>
    </source>
</evidence>
<feature type="transmembrane region" description="Helical" evidence="1">
    <location>
        <begin position="9"/>
        <end position="25"/>
    </location>
</feature>
<dbReference type="RefSeq" id="WP_127728639.1">
    <property type="nucleotide sequence ID" value="NZ_SACP01000008.1"/>
</dbReference>
<keyword evidence="3" id="KW-1185">Reference proteome</keyword>